<gene>
    <name evidence="7" type="ORF">BLA24_32255</name>
</gene>
<comment type="subcellular location">
    <subcellularLocation>
        <location evidence="1">Membrane</location>
        <topology evidence="1">Multi-pass membrane protein</topology>
    </subcellularLocation>
</comment>
<evidence type="ECO:0000256" key="4">
    <source>
        <dbReference type="ARBA" id="ARBA00023136"/>
    </source>
</evidence>
<keyword evidence="3 6" id="KW-1133">Transmembrane helix</keyword>
<feature type="transmembrane region" description="Helical" evidence="6">
    <location>
        <begin position="257"/>
        <end position="281"/>
    </location>
</feature>
<protein>
    <submittedName>
        <fullName evidence="7">Sodium-dependent transporter</fullName>
    </submittedName>
</protein>
<comment type="caution">
    <text evidence="7">The sequence shown here is derived from an EMBL/GenBank/DDBJ whole genome shotgun (WGS) entry which is preliminary data.</text>
</comment>
<keyword evidence="4 6" id="KW-0472">Membrane</keyword>
<feature type="transmembrane region" description="Helical" evidence="6">
    <location>
        <begin position="86"/>
        <end position="104"/>
    </location>
</feature>
<dbReference type="PANTHER" id="PTHR10361:SF28">
    <property type="entry name" value="P3 PROTEIN-RELATED"/>
    <property type="match status" value="1"/>
</dbReference>
<feature type="transmembrane region" description="Helical" evidence="6">
    <location>
        <begin position="223"/>
        <end position="245"/>
    </location>
</feature>
<accession>A0A2G1XAU8</accession>
<dbReference type="Proteomes" id="UP000222531">
    <property type="component" value="Unassembled WGS sequence"/>
</dbReference>
<keyword evidence="8" id="KW-1185">Reference proteome</keyword>
<dbReference type="PANTHER" id="PTHR10361">
    <property type="entry name" value="SODIUM-BILE ACID COTRANSPORTER"/>
    <property type="match status" value="1"/>
</dbReference>
<feature type="transmembrane region" description="Helical" evidence="6">
    <location>
        <begin position="116"/>
        <end position="139"/>
    </location>
</feature>
<dbReference type="GO" id="GO:0016020">
    <property type="term" value="C:membrane"/>
    <property type="evidence" value="ECO:0007669"/>
    <property type="project" value="UniProtKB-SubCell"/>
</dbReference>
<evidence type="ECO:0000256" key="2">
    <source>
        <dbReference type="ARBA" id="ARBA00022692"/>
    </source>
</evidence>
<feature type="transmembrane region" description="Helical" evidence="6">
    <location>
        <begin position="48"/>
        <end position="66"/>
    </location>
</feature>
<dbReference type="AlphaFoldDB" id="A0A2G1XAU8"/>
<dbReference type="InterPro" id="IPR004710">
    <property type="entry name" value="Bilac:Na_transpt"/>
</dbReference>
<keyword evidence="2 6" id="KW-0812">Transmembrane</keyword>
<dbReference type="InterPro" id="IPR002657">
    <property type="entry name" value="BilAc:Na_symport/Acr3"/>
</dbReference>
<feature type="transmembrane region" description="Helical" evidence="6">
    <location>
        <begin position="287"/>
        <end position="306"/>
    </location>
</feature>
<dbReference type="Pfam" id="PF01758">
    <property type="entry name" value="SBF"/>
    <property type="match status" value="1"/>
</dbReference>
<evidence type="ECO:0000256" key="3">
    <source>
        <dbReference type="ARBA" id="ARBA00022989"/>
    </source>
</evidence>
<feature type="compositionally biased region" description="Pro residues" evidence="5">
    <location>
        <begin position="1"/>
        <end position="14"/>
    </location>
</feature>
<feature type="transmembrane region" description="Helical" evidence="6">
    <location>
        <begin position="182"/>
        <end position="203"/>
    </location>
</feature>
<proteinExistence type="predicted"/>
<feature type="transmembrane region" description="Helical" evidence="6">
    <location>
        <begin position="151"/>
        <end position="170"/>
    </location>
</feature>
<dbReference type="OrthoDB" id="3517411at2"/>
<dbReference type="EMBL" id="NHZO01000168">
    <property type="protein sequence ID" value="PHQ48364.1"/>
    <property type="molecule type" value="Genomic_DNA"/>
</dbReference>
<name>A0A2G1XAU8_STRCJ</name>
<organism evidence="7 8">
    <name type="scientific">Streptomyces cinnamoneus</name>
    <name type="common">Streptoverticillium cinnamoneum</name>
    <dbReference type="NCBI Taxonomy" id="53446"/>
    <lineage>
        <taxon>Bacteria</taxon>
        <taxon>Bacillati</taxon>
        <taxon>Actinomycetota</taxon>
        <taxon>Actinomycetes</taxon>
        <taxon>Kitasatosporales</taxon>
        <taxon>Streptomycetaceae</taxon>
        <taxon>Streptomyces</taxon>
        <taxon>Streptomyces cinnamoneus group</taxon>
    </lineage>
</organism>
<evidence type="ECO:0000256" key="6">
    <source>
        <dbReference type="SAM" id="Phobius"/>
    </source>
</evidence>
<evidence type="ECO:0000313" key="7">
    <source>
        <dbReference type="EMBL" id="PHQ48364.1"/>
    </source>
</evidence>
<evidence type="ECO:0000313" key="8">
    <source>
        <dbReference type="Proteomes" id="UP000222531"/>
    </source>
</evidence>
<evidence type="ECO:0000256" key="5">
    <source>
        <dbReference type="SAM" id="MobiDB-lite"/>
    </source>
</evidence>
<evidence type="ECO:0000256" key="1">
    <source>
        <dbReference type="ARBA" id="ARBA00004141"/>
    </source>
</evidence>
<reference evidence="7 8" key="1">
    <citation type="journal article" date="2017" name="Biochemistry">
        <title>Identification of the Biosynthetic Pathway for the Antibiotic Bicyclomycin.</title>
        <authorList>
            <person name="Patteson J."/>
            <person name="Cai W."/>
            <person name="Johnson R.A."/>
            <person name="Santa Maria K."/>
            <person name="Li B."/>
        </authorList>
    </citation>
    <scope>NUCLEOTIDE SEQUENCE [LARGE SCALE GENOMIC DNA]</scope>
    <source>
        <strain evidence="7 8">ATCC 21532</strain>
    </source>
</reference>
<dbReference type="Gene3D" id="1.20.1530.20">
    <property type="match status" value="1"/>
</dbReference>
<feature type="region of interest" description="Disordered" evidence="5">
    <location>
        <begin position="1"/>
        <end position="38"/>
    </location>
</feature>
<sequence length="375" mass="38301">MRHDGSPPPPPSAPTGPGSRRTSATDEAGPPSGPLPPGRLTAWLRRRLGWTVTAAYLTAVALPGPGLRLRHVHTVPLPGACLPLNVPSLLLALVLFSAGLQVPLGDLGRLLRRPLALLAGLALHLAAPLLVVPAVAFALQRSPDSDGGSGLITAMILIVAMPVAAGATVWTGKGDADQPVMVGLVLASTLLSPFTVPLTVHALSPLLGGDYAGTLDKAAYGAGNSFALTSVLLPCGAGILTRLFLPHRVMQPLLRATPAAALWGSLLLTYVNASGALGSFFTQPRPLLLAAALIVASAVCALSFALGRVTARLLRLDTPTGSSLTLACGMNNSSASAVLITTALPDRPHLLLPVLAYGFLQKLAAGRVVRASAHG</sequence>
<dbReference type="InterPro" id="IPR038770">
    <property type="entry name" value="Na+/solute_symporter_sf"/>
</dbReference>